<keyword evidence="9" id="KW-0325">Glycoprotein</keyword>
<dbReference type="GO" id="GO:0000139">
    <property type="term" value="C:Golgi membrane"/>
    <property type="evidence" value="ECO:0007669"/>
    <property type="project" value="UniProtKB-SubCell"/>
</dbReference>
<evidence type="ECO:0000256" key="5">
    <source>
        <dbReference type="ARBA" id="ARBA00022968"/>
    </source>
</evidence>
<dbReference type="InterPro" id="IPR027417">
    <property type="entry name" value="P-loop_NTPase"/>
</dbReference>
<proteinExistence type="inferred from homology"/>
<keyword evidence="4 10" id="KW-0812">Transmembrane</keyword>
<protein>
    <recommendedName>
        <fullName evidence="13">Galactose-3-o-sulfotransferase</fullName>
    </recommendedName>
</protein>
<dbReference type="PANTHER" id="PTHR14647">
    <property type="entry name" value="GALACTOSE-3-O-SULFOTRANSFERASE"/>
    <property type="match status" value="1"/>
</dbReference>
<keyword evidence="3" id="KW-0808">Transferase</keyword>
<evidence type="ECO:0000256" key="6">
    <source>
        <dbReference type="ARBA" id="ARBA00022989"/>
    </source>
</evidence>
<comment type="caution">
    <text evidence="11">The sequence shown here is derived from an EMBL/GenBank/DDBJ whole genome shotgun (WGS) entry which is preliminary data.</text>
</comment>
<dbReference type="PANTHER" id="PTHR14647:SF87">
    <property type="entry name" value="PUTATIVE-RELATED"/>
    <property type="match status" value="1"/>
</dbReference>
<dbReference type="Proteomes" id="UP000821866">
    <property type="component" value="Chromosome 3"/>
</dbReference>
<evidence type="ECO:0008006" key="13">
    <source>
        <dbReference type="Google" id="ProtNLM"/>
    </source>
</evidence>
<comment type="subcellular location">
    <subcellularLocation>
        <location evidence="1">Golgi apparatus membrane</location>
        <topology evidence="1">Single-pass type II membrane protein</topology>
    </subcellularLocation>
</comment>
<keyword evidence="7" id="KW-0333">Golgi apparatus</keyword>
<comment type="similarity">
    <text evidence="2">Belongs to the galactose-3-O-sulfotransferase family.</text>
</comment>
<organism evidence="11 12">
    <name type="scientific">Rhipicephalus microplus</name>
    <name type="common">Cattle tick</name>
    <name type="synonym">Boophilus microplus</name>
    <dbReference type="NCBI Taxonomy" id="6941"/>
    <lineage>
        <taxon>Eukaryota</taxon>
        <taxon>Metazoa</taxon>
        <taxon>Ecdysozoa</taxon>
        <taxon>Arthropoda</taxon>
        <taxon>Chelicerata</taxon>
        <taxon>Arachnida</taxon>
        <taxon>Acari</taxon>
        <taxon>Parasitiformes</taxon>
        <taxon>Ixodida</taxon>
        <taxon>Ixodoidea</taxon>
        <taxon>Ixodidae</taxon>
        <taxon>Rhipicephalinae</taxon>
        <taxon>Rhipicephalus</taxon>
        <taxon>Boophilus</taxon>
    </lineage>
</organism>
<evidence type="ECO:0000256" key="9">
    <source>
        <dbReference type="ARBA" id="ARBA00023180"/>
    </source>
</evidence>
<evidence type="ECO:0000256" key="10">
    <source>
        <dbReference type="SAM" id="Phobius"/>
    </source>
</evidence>
<evidence type="ECO:0000256" key="1">
    <source>
        <dbReference type="ARBA" id="ARBA00004323"/>
    </source>
</evidence>
<evidence type="ECO:0000313" key="12">
    <source>
        <dbReference type="Proteomes" id="UP000821866"/>
    </source>
</evidence>
<gene>
    <name evidence="11" type="ORF">HPB51_001272</name>
</gene>
<evidence type="ECO:0000256" key="7">
    <source>
        <dbReference type="ARBA" id="ARBA00023034"/>
    </source>
</evidence>
<keyword evidence="12" id="KW-1185">Reference proteome</keyword>
<keyword evidence="8 10" id="KW-0472">Membrane</keyword>
<feature type="transmembrane region" description="Helical" evidence="10">
    <location>
        <begin position="21"/>
        <end position="45"/>
    </location>
</feature>
<dbReference type="Pfam" id="PF06990">
    <property type="entry name" value="Gal-3-0_sulfotr"/>
    <property type="match status" value="1"/>
</dbReference>
<keyword evidence="5" id="KW-0735">Signal-anchor</keyword>
<evidence type="ECO:0000256" key="8">
    <source>
        <dbReference type="ARBA" id="ARBA00023136"/>
    </source>
</evidence>
<dbReference type="EMBL" id="JABSTU010000005">
    <property type="protein sequence ID" value="KAH8029547.1"/>
    <property type="molecule type" value="Genomic_DNA"/>
</dbReference>
<reference evidence="11" key="2">
    <citation type="submission" date="2021-09" db="EMBL/GenBank/DDBJ databases">
        <authorList>
            <person name="Jia N."/>
            <person name="Wang J."/>
            <person name="Shi W."/>
            <person name="Du L."/>
            <person name="Sun Y."/>
            <person name="Zhan W."/>
            <person name="Jiang J."/>
            <person name="Wang Q."/>
            <person name="Zhang B."/>
            <person name="Ji P."/>
            <person name="Sakyi L.B."/>
            <person name="Cui X."/>
            <person name="Yuan T."/>
            <person name="Jiang B."/>
            <person name="Yang W."/>
            <person name="Lam T.T.-Y."/>
            <person name="Chang Q."/>
            <person name="Ding S."/>
            <person name="Wang X."/>
            <person name="Zhu J."/>
            <person name="Ruan X."/>
            <person name="Zhao L."/>
            <person name="Wei J."/>
            <person name="Que T."/>
            <person name="Du C."/>
            <person name="Cheng J."/>
            <person name="Dai P."/>
            <person name="Han X."/>
            <person name="Huang E."/>
            <person name="Gao Y."/>
            <person name="Liu J."/>
            <person name="Shao H."/>
            <person name="Ye R."/>
            <person name="Li L."/>
            <person name="Wei W."/>
            <person name="Wang X."/>
            <person name="Wang C."/>
            <person name="Huo Q."/>
            <person name="Li W."/>
            <person name="Guo W."/>
            <person name="Chen H."/>
            <person name="Chen S."/>
            <person name="Zhou L."/>
            <person name="Zhou L."/>
            <person name="Ni X."/>
            <person name="Tian J."/>
            <person name="Zhou Y."/>
            <person name="Sheng Y."/>
            <person name="Liu T."/>
            <person name="Pan Y."/>
            <person name="Xia L."/>
            <person name="Li J."/>
            <person name="Zhao F."/>
            <person name="Cao W."/>
        </authorList>
    </citation>
    <scope>NUCLEOTIDE SEQUENCE</scope>
    <source>
        <strain evidence="11">Rmic-2018</strain>
        <tissue evidence="11">Larvae</tissue>
    </source>
</reference>
<keyword evidence="6 10" id="KW-1133">Transmembrane helix</keyword>
<evidence type="ECO:0000256" key="2">
    <source>
        <dbReference type="ARBA" id="ARBA00008124"/>
    </source>
</evidence>
<dbReference type="GO" id="GO:0001733">
    <property type="term" value="F:galactosylceramide sulfotransferase activity"/>
    <property type="evidence" value="ECO:0007669"/>
    <property type="project" value="InterPro"/>
</dbReference>
<sequence length="423" mass="47659">MIPAIFHRLRHHPALFLSRRGPVHVVATIITGVTLIAFFLDYYGVGAGCSERHRVAFIKTHKCAGTSVQNIIMRFGYSRNLTFAVGPRDVYLGHPTRFRHDMVPDLSRYGREYHILAHHNRFSTRQEYAKLLGRDVFITTILRDPMAMFESLAATLKLKGIHIDDFEDAHGKGHFTSYLSGLRTDYGRIGTNQMAFDLGLSTSVMNESQAVVEFIRRLNSEIDLVLIAEHMDESLVLLKNALCWTTKDVVSFQQNARSSQLLPSRIPDKARHAILTANYVDVALYGFFKEKLMEEIAAFGTDRMKEEVFALRKTRMAMYGDCVDSEDTADKVFPRQFVYRADVVGYRLKNVTNGVPASTCRQLAANELLFTNMVRRRQLMDISAFYFARWGSGQGAAPTTSVAASSVATLLLSLQLAWRVVGG</sequence>
<evidence type="ECO:0000256" key="4">
    <source>
        <dbReference type="ARBA" id="ARBA00022692"/>
    </source>
</evidence>
<dbReference type="Gene3D" id="3.40.50.300">
    <property type="entry name" value="P-loop containing nucleotide triphosphate hydrolases"/>
    <property type="match status" value="1"/>
</dbReference>
<accession>A0A9J6E4R7</accession>
<evidence type="ECO:0000313" key="11">
    <source>
        <dbReference type="EMBL" id="KAH8029547.1"/>
    </source>
</evidence>
<reference evidence="11" key="1">
    <citation type="journal article" date="2020" name="Cell">
        <title>Large-Scale Comparative Analyses of Tick Genomes Elucidate Their Genetic Diversity and Vector Capacities.</title>
        <authorList>
            <consortium name="Tick Genome and Microbiome Consortium (TIGMIC)"/>
            <person name="Jia N."/>
            <person name="Wang J."/>
            <person name="Shi W."/>
            <person name="Du L."/>
            <person name="Sun Y."/>
            <person name="Zhan W."/>
            <person name="Jiang J.F."/>
            <person name="Wang Q."/>
            <person name="Zhang B."/>
            <person name="Ji P."/>
            <person name="Bell-Sakyi L."/>
            <person name="Cui X.M."/>
            <person name="Yuan T.T."/>
            <person name="Jiang B.G."/>
            <person name="Yang W.F."/>
            <person name="Lam T.T."/>
            <person name="Chang Q.C."/>
            <person name="Ding S.J."/>
            <person name="Wang X.J."/>
            <person name="Zhu J.G."/>
            <person name="Ruan X.D."/>
            <person name="Zhao L."/>
            <person name="Wei J.T."/>
            <person name="Ye R.Z."/>
            <person name="Que T.C."/>
            <person name="Du C.H."/>
            <person name="Zhou Y.H."/>
            <person name="Cheng J.X."/>
            <person name="Dai P.F."/>
            <person name="Guo W.B."/>
            <person name="Han X.H."/>
            <person name="Huang E.J."/>
            <person name="Li L.F."/>
            <person name="Wei W."/>
            <person name="Gao Y.C."/>
            <person name="Liu J.Z."/>
            <person name="Shao H.Z."/>
            <person name="Wang X."/>
            <person name="Wang C.C."/>
            <person name="Yang T.C."/>
            <person name="Huo Q.B."/>
            <person name="Li W."/>
            <person name="Chen H.Y."/>
            <person name="Chen S.E."/>
            <person name="Zhou L.G."/>
            <person name="Ni X.B."/>
            <person name="Tian J.H."/>
            <person name="Sheng Y."/>
            <person name="Liu T."/>
            <person name="Pan Y.S."/>
            <person name="Xia L.Y."/>
            <person name="Li J."/>
            <person name="Zhao F."/>
            <person name="Cao W.C."/>
        </authorList>
    </citation>
    <scope>NUCLEOTIDE SEQUENCE</scope>
    <source>
        <strain evidence="11">Rmic-2018</strain>
    </source>
</reference>
<name>A0A9J6E4R7_RHIMP</name>
<dbReference type="GO" id="GO:0009247">
    <property type="term" value="P:glycolipid biosynthetic process"/>
    <property type="evidence" value="ECO:0007669"/>
    <property type="project" value="InterPro"/>
</dbReference>
<evidence type="ECO:0000256" key="3">
    <source>
        <dbReference type="ARBA" id="ARBA00022679"/>
    </source>
</evidence>
<dbReference type="VEuPathDB" id="VectorBase:LOC119165047"/>
<dbReference type="AlphaFoldDB" id="A0A9J6E4R7"/>
<dbReference type="InterPro" id="IPR009729">
    <property type="entry name" value="Gal-3-0_sulfotransfrase"/>
</dbReference>